<accession>A0ABD5XC29</accession>
<dbReference type="SUPFAM" id="SSF63867">
    <property type="entry name" value="MoeA C-terminal domain-like"/>
    <property type="match status" value="1"/>
</dbReference>
<comment type="caution">
    <text evidence="3">The sequence shown here is derived from an EMBL/GenBank/DDBJ whole genome shotgun (WGS) entry which is preliminary data.</text>
</comment>
<dbReference type="InterPro" id="IPR036688">
    <property type="entry name" value="MoeA_C_domain_IV_sf"/>
</dbReference>
<evidence type="ECO:0000313" key="3">
    <source>
        <dbReference type="EMBL" id="MFC7127099.1"/>
    </source>
</evidence>
<dbReference type="Proteomes" id="UP001596414">
    <property type="component" value="Unassembled WGS sequence"/>
</dbReference>
<proteinExistence type="predicted"/>
<name>A0ABD5XC29_9EURY</name>
<dbReference type="AlphaFoldDB" id="A0ABD5XC29"/>
<dbReference type="RefSeq" id="WP_267637519.1">
    <property type="nucleotide sequence ID" value="NZ_JAODIY010000009.1"/>
</dbReference>
<dbReference type="InterPro" id="IPR005111">
    <property type="entry name" value="MoeA_C_domain_IV"/>
</dbReference>
<evidence type="ECO:0000313" key="4">
    <source>
        <dbReference type="Proteomes" id="UP001596414"/>
    </source>
</evidence>
<organism evidence="3 4">
    <name type="scientific">Halovenus rubra</name>
    <dbReference type="NCBI Taxonomy" id="869890"/>
    <lineage>
        <taxon>Archaea</taxon>
        <taxon>Methanobacteriati</taxon>
        <taxon>Methanobacteriota</taxon>
        <taxon>Stenosarchaea group</taxon>
        <taxon>Halobacteria</taxon>
        <taxon>Halobacteriales</taxon>
        <taxon>Haloarculaceae</taxon>
        <taxon>Halovenus</taxon>
    </lineage>
</organism>
<sequence>MAGDGWVEIPDNREGIPTGETVEVQQ</sequence>
<evidence type="ECO:0000259" key="2">
    <source>
        <dbReference type="Pfam" id="PF03454"/>
    </source>
</evidence>
<gene>
    <name evidence="3" type="ORF">ACFQJ7_13880</name>
</gene>
<dbReference type="EMBL" id="JBHSZQ010000047">
    <property type="protein sequence ID" value="MFC7127099.1"/>
    <property type="molecule type" value="Genomic_DNA"/>
</dbReference>
<feature type="domain" description="MoeA C-terminal" evidence="2">
    <location>
        <begin position="3"/>
        <end position="25"/>
    </location>
</feature>
<feature type="region of interest" description="Disordered" evidence="1">
    <location>
        <begin position="1"/>
        <end position="26"/>
    </location>
</feature>
<reference evidence="3 4" key="1">
    <citation type="journal article" date="2014" name="Int. J. Syst. Evol. Microbiol.">
        <title>Complete genome sequence of Corynebacterium casei LMG S-19264T (=DSM 44701T), isolated from a smear-ripened cheese.</title>
        <authorList>
            <consortium name="US DOE Joint Genome Institute (JGI-PGF)"/>
            <person name="Walter F."/>
            <person name="Albersmeier A."/>
            <person name="Kalinowski J."/>
            <person name="Ruckert C."/>
        </authorList>
    </citation>
    <scope>NUCLEOTIDE SEQUENCE [LARGE SCALE GENOMIC DNA]</scope>
    <source>
        <strain evidence="3 4">CGMCC 4.7215</strain>
    </source>
</reference>
<dbReference type="Pfam" id="PF03454">
    <property type="entry name" value="MoeA_C"/>
    <property type="match status" value="1"/>
</dbReference>
<protein>
    <recommendedName>
        <fullName evidence="2">MoeA C-terminal domain-containing protein</fullName>
    </recommendedName>
</protein>
<dbReference type="Gene3D" id="2.40.340.10">
    <property type="entry name" value="MoeA, C-terminal, domain IV"/>
    <property type="match status" value="1"/>
</dbReference>
<evidence type="ECO:0000256" key="1">
    <source>
        <dbReference type="SAM" id="MobiDB-lite"/>
    </source>
</evidence>